<comment type="caution">
    <text evidence="1">The sequence shown here is derived from an EMBL/GenBank/DDBJ whole genome shotgun (WGS) entry which is preliminary data.</text>
</comment>
<proteinExistence type="predicted"/>
<reference evidence="1 2" key="1">
    <citation type="submission" date="2019-03" db="EMBL/GenBank/DDBJ databases">
        <title>Genomic Encyclopedia of Type Strains, Phase IV (KMG-IV): sequencing the most valuable type-strain genomes for metagenomic binning, comparative biology and taxonomic classification.</title>
        <authorList>
            <person name="Goeker M."/>
        </authorList>
    </citation>
    <scope>NUCLEOTIDE SEQUENCE [LARGE SCALE GENOMIC DNA]</scope>
    <source>
        <strain evidence="1 2">DSM 22362</strain>
    </source>
</reference>
<evidence type="ECO:0000313" key="2">
    <source>
        <dbReference type="Proteomes" id="UP000295197"/>
    </source>
</evidence>
<keyword evidence="2" id="KW-1185">Reference proteome</keyword>
<protein>
    <submittedName>
        <fullName evidence="1">Uncharacterized protein</fullName>
    </submittedName>
</protein>
<organism evidence="1 2">
    <name type="scientific">Sphingobacterium alimentarium</name>
    <dbReference type="NCBI Taxonomy" id="797292"/>
    <lineage>
        <taxon>Bacteria</taxon>
        <taxon>Pseudomonadati</taxon>
        <taxon>Bacteroidota</taxon>
        <taxon>Sphingobacteriia</taxon>
        <taxon>Sphingobacteriales</taxon>
        <taxon>Sphingobacteriaceae</taxon>
        <taxon>Sphingobacterium</taxon>
    </lineage>
</organism>
<accession>A0A4R3VRI1</accession>
<dbReference type="AlphaFoldDB" id="A0A4R3VRI1"/>
<evidence type="ECO:0000313" key="1">
    <source>
        <dbReference type="EMBL" id="TCV08234.1"/>
    </source>
</evidence>
<dbReference type="Proteomes" id="UP000295197">
    <property type="component" value="Unassembled WGS sequence"/>
</dbReference>
<dbReference type="EMBL" id="SMBZ01000047">
    <property type="protein sequence ID" value="TCV08234.1"/>
    <property type="molecule type" value="Genomic_DNA"/>
</dbReference>
<sequence>MKESILDKIATLVTKGIESEAECIYILAQIRKYIEQQHRDGY</sequence>
<name>A0A4R3VRI1_9SPHI</name>
<gene>
    <name evidence="1" type="ORF">EDC17_104737</name>
</gene>